<evidence type="ECO:0000256" key="2">
    <source>
        <dbReference type="ARBA" id="ARBA00022561"/>
    </source>
</evidence>
<accession>A0A068C9Y3</accession>
<feature type="region of interest" description="Disordered" evidence="4">
    <location>
        <begin position="92"/>
        <end position="112"/>
    </location>
</feature>
<keyword evidence="2 5" id="KW-0167">Capsid protein</keyword>
<name>A0A068C9Y3_9VIRU</name>
<dbReference type="EMBL" id="KJ617057">
    <property type="protein sequence ID" value="AID15937.1"/>
    <property type="molecule type" value="Genomic_RNA"/>
</dbReference>
<dbReference type="GO" id="GO:0019028">
    <property type="term" value="C:viral capsid"/>
    <property type="evidence" value="ECO:0007669"/>
    <property type="project" value="UniProtKB-KW"/>
</dbReference>
<evidence type="ECO:0000313" key="5">
    <source>
        <dbReference type="EMBL" id="AID15937.1"/>
    </source>
</evidence>
<protein>
    <submittedName>
        <fullName evidence="5">Coat protein</fullName>
    </submittedName>
</protein>
<evidence type="ECO:0000256" key="3">
    <source>
        <dbReference type="ARBA" id="ARBA00022844"/>
    </source>
</evidence>
<sequence>MSLEDVLQQARRHRVGVYLWKTHIDPAKELLTVPPPEGFKEGESFEGRELYLLLCNHYCKYLFGNIAVFGSSDKTQFPAVGFDTPPVHYNLTTTPKEGETGEQRKAREGSSGEKTKIWRIDLSNVVPELKTFAATSRQNSLNECTFRKLCEPFADLAREFLHERWSRGLATNIYKKWPKAFEKSPWVAFDFATGLKMNRLTPDEKQVIDRMTKRLFRTEGQKGVSEAGSESNLELEG</sequence>
<proteinExistence type="predicted"/>
<dbReference type="Pfam" id="PF05892">
    <property type="entry name" value="Tricho_coat"/>
    <property type="match status" value="1"/>
</dbReference>
<evidence type="ECO:0000256" key="4">
    <source>
        <dbReference type="SAM" id="MobiDB-lite"/>
    </source>
</evidence>
<feature type="compositionally biased region" description="Basic and acidic residues" evidence="4">
    <location>
        <begin position="96"/>
        <end position="112"/>
    </location>
</feature>
<evidence type="ECO:0000256" key="1">
    <source>
        <dbReference type="ARBA" id="ARBA00004328"/>
    </source>
</evidence>
<reference evidence="5" key="1">
    <citation type="submission" date="2014-03" db="EMBL/GenBank/DDBJ databases">
        <authorList>
            <person name="Brakta A."/>
            <person name="Sharma N."/>
            <person name="Handa A."/>
            <person name="Thakur P.D."/>
        </authorList>
    </citation>
    <scope>NUCLEOTIDE SEQUENCE</scope>
    <source>
        <strain evidence="5">Red Delicious</strain>
    </source>
</reference>
<dbReference type="InterPro" id="IPR008879">
    <property type="entry name" value="Coat_protein_tricho/vitivirus"/>
</dbReference>
<comment type="subcellular location">
    <subcellularLocation>
        <location evidence="1">Virion</location>
    </subcellularLocation>
</comment>
<organism evidence="5">
    <name type="scientific">Capillovirus mali</name>
    <dbReference type="NCBI Taxonomy" id="28347"/>
    <lineage>
        <taxon>Viruses</taxon>
        <taxon>Riboviria</taxon>
        <taxon>Orthornavirae</taxon>
        <taxon>Kitrinoviricota</taxon>
        <taxon>Alsuviricetes</taxon>
        <taxon>Tymovirales</taxon>
        <taxon>Betaflexiviridae</taxon>
        <taxon>Trivirinae</taxon>
        <taxon>Capillovirus</taxon>
    </lineage>
</organism>
<keyword evidence="3" id="KW-0946">Virion</keyword>